<keyword evidence="4 12" id="KW-0633">Potassium transport</keyword>
<keyword evidence="16" id="KW-1185">Reference proteome</keyword>
<evidence type="ECO:0000256" key="6">
    <source>
        <dbReference type="ARBA" id="ARBA00022826"/>
    </source>
</evidence>
<dbReference type="GO" id="GO:0022841">
    <property type="term" value="F:potassium ion leak channel activity"/>
    <property type="evidence" value="ECO:0007669"/>
    <property type="project" value="TreeGrafter"/>
</dbReference>
<organism evidence="16 17">
    <name type="scientific">Hyalella azteca</name>
    <name type="common">Amphipod</name>
    <dbReference type="NCBI Taxonomy" id="294128"/>
    <lineage>
        <taxon>Eukaryota</taxon>
        <taxon>Metazoa</taxon>
        <taxon>Ecdysozoa</taxon>
        <taxon>Arthropoda</taxon>
        <taxon>Crustacea</taxon>
        <taxon>Multicrustacea</taxon>
        <taxon>Malacostraca</taxon>
        <taxon>Eumalacostraca</taxon>
        <taxon>Peracarida</taxon>
        <taxon>Amphipoda</taxon>
        <taxon>Senticaudata</taxon>
        <taxon>Talitrida</taxon>
        <taxon>Talitroidea</taxon>
        <taxon>Hyalellidae</taxon>
        <taxon>Hyalella</taxon>
    </lineage>
</organism>
<evidence type="ECO:0000256" key="13">
    <source>
        <dbReference type="RuleBase" id="RU003857"/>
    </source>
</evidence>
<feature type="domain" description="Potassium channel" evidence="15">
    <location>
        <begin position="67"/>
        <end position="132"/>
    </location>
</feature>
<dbReference type="InterPro" id="IPR003280">
    <property type="entry name" value="2pore_dom_K_chnl"/>
</dbReference>
<dbReference type="PRINTS" id="PR01095">
    <property type="entry name" value="TASKCHANNEL"/>
</dbReference>
<dbReference type="InterPro" id="IPR013099">
    <property type="entry name" value="K_chnl_dom"/>
</dbReference>
<evidence type="ECO:0000256" key="1">
    <source>
        <dbReference type="ARBA" id="ARBA00004141"/>
    </source>
</evidence>
<comment type="subcellular location">
    <subcellularLocation>
        <location evidence="1">Membrane</location>
        <topology evidence="1">Multi-pass membrane protein</topology>
    </subcellularLocation>
</comment>
<dbReference type="PANTHER" id="PTHR11003">
    <property type="entry name" value="POTASSIUM CHANNEL, SUBFAMILY K"/>
    <property type="match status" value="1"/>
</dbReference>
<evidence type="ECO:0000256" key="4">
    <source>
        <dbReference type="ARBA" id="ARBA00022538"/>
    </source>
</evidence>
<evidence type="ECO:0000256" key="9">
    <source>
        <dbReference type="ARBA" id="ARBA00023065"/>
    </source>
</evidence>
<comment type="similarity">
    <text evidence="2 13">Belongs to the two pore domain potassium channel (TC 1.A.1.8) family.</text>
</comment>
<dbReference type="GeneID" id="108671826"/>
<evidence type="ECO:0000256" key="5">
    <source>
        <dbReference type="ARBA" id="ARBA00022692"/>
    </source>
</evidence>
<dbReference type="Proteomes" id="UP000694843">
    <property type="component" value="Unplaced"/>
</dbReference>
<sequence>MKKQNVRTLSLIVGTFTYLLVGAAVFDRLESLTAEHKASILSKIEKQWMAKHGVSSEDYRIMEVIVLGGVPRKAGKQWKFAGALYYATTVLTTIGYGHSTPNTIQGKIFTVIYAVVGIPLCLVLFHSIGERLNKVFSMIIRGIKKILKLKSVDVTDVDLILAVTTCSTITITAGAAVFSSIEQWTYFDSVYYCVITLFTIGFGDMVALQKDKALENPGYVALWLVFILFGMAIVAACLNLFVLRLVTMNTEDERRDEAEALQAAAGAVHLEGDVITANGSILSIGDPDTRSLGKADLGSTTDMDSVCSCNCVQCSLYALGFSRGRFKYPL</sequence>
<evidence type="ECO:0000256" key="8">
    <source>
        <dbReference type="ARBA" id="ARBA00022989"/>
    </source>
</evidence>
<keyword evidence="7 12" id="KW-0630">Potassium</keyword>
<keyword evidence="8 14" id="KW-1133">Transmembrane helix</keyword>
<keyword evidence="11 13" id="KW-0407">Ion channel</keyword>
<feature type="transmembrane region" description="Helical" evidence="14">
    <location>
        <begin position="159"/>
        <end position="178"/>
    </location>
</feature>
<evidence type="ECO:0000259" key="15">
    <source>
        <dbReference type="Pfam" id="PF07885"/>
    </source>
</evidence>
<protein>
    <submittedName>
        <fullName evidence="17">Two pore potassium channel protein sup-9</fullName>
    </submittedName>
</protein>
<feature type="transmembrane region" description="Helical" evidence="14">
    <location>
        <begin position="108"/>
        <end position="128"/>
    </location>
</feature>
<evidence type="ECO:0000256" key="7">
    <source>
        <dbReference type="ARBA" id="ARBA00022958"/>
    </source>
</evidence>
<keyword evidence="5 13" id="KW-0812">Transmembrane</keyword>
<evidence type="ECO:0000313" key="16">
    <source>
        <dbReference type="Proteomes" id="UP000694843"/>
    </source>
</evidence>
<dbReference type="PIRSF" id="PIRSF038061">
    <property type="entry name" value="K_channel_subfamily_K_type"/>
    <property type="match status" value="1"/>
</dbReference>
<feature type="transmembrane region" description="Helical" evidence="14">
    <location>
        <begin position="78"/>
        <end position="96"/>
    </location>
</feature>
<dbReference type="PRINTS" id="PR01333">
    <property type="entry name" value="2POREKCHANEL"/>
</dbReference>
<dbReference type="InterPro" id="IPR003092">
    <property type="entry name" value="2pore_dom_K_chnl_TASK"/>
</dbReference>
<evidence type="ECO:0000256" key="12">
    <source>
        <dbReference type="PIRNR" id="PIRNR038061"/>
    </source>
</evidence>
<feature type="domain" description="Potassium channel" evidence="15">
    <location>
        <begin position="168"/>
        <end position="243"/>
    </location>
</feature>
<feature type="transmembrane region" description="Helical" evidence="14">
    <location>
        <begin position="220"/>
        <end position="246"/>
    </location>
</feature>
<dbReference type="OMA" id="LSEANYC"/>
<dbReference type="PANTHER" id="PTHR11003:SF326">
    <property type="entry name" value="ACID-SENSITIVE TWO PORE DOMAIN K+ CHANNEL DTASK-6"/>
    <property type="match status" value="1"/>
</dbReference>
<dbReference type="GO" id="GO:0005886">
    <property type="term" value="C:plasma membrane"/>
    <property type="evidence" value="ECO:0007669"/>
    <property type="project" value="TreeGrafter"/>
</dbReference>
<evidence type="ECO:0000256" key="2">
    <source>
        <dbReference type="ARBA" id="ARBA00006666"/>
    </source>
</evidence>
<feature type="transmembrane region" description="Helical" evidence="14">
    <location>
        <begin position="190"/>
        <end position="208"/>
    </location>
</feature>
<accession>A0A8B7NP46</accession>
<name>A0A8B7NP46_HYAAZ</name>
<gene>
    <name evidence="17" type="primary">LOC108671826</name>
</gene>
<proteinExistence type="inferred from homology"/>
<keyword evidence="6 12" id="KW-0631">Potassium channel</keyword>
<dbReference type="OrthoDB" id="297496at2759"/>
<dbReference type="SUPFAM" id="SSF81324">
    <property type="entry name" value="Voltage-gated potassium channels"/>
    <property type="match status" value="2"/>
</dbReference>
<dbReference type="Pfam" id="PF07885">
    <property type="entry name" value="Ion_trans_2"/>
    <property type="match status" value="2"/>
</dbReference>
<dbReference type="Gene3D" id="1.10.287.70">
    <property type="match status" value="1"/>
</dbReference>
<keyword evidence="3 12" id="KW-0813">Transport</keyword>
<dbReference type="RefSeq" id="XP_018014906.1">
    <property type="nucleotide sequence ID" value="XM_018159417.1"/>
</dbReference>
<dbReference type="CTD" id="41671"/>
<dbReference type="GO" id="GO:0015271">
    <property type="term" value="F:outward rectifier potassium channel activity"/>
    <property type="evidence" value="ECO:0007669"/>
    <property type="project" value="TreeGrafter"/>
</dbReference>
<keyword evidence="10 12" id="KW-0472">Membrane</keyword>
<evidence type="ECO:0000256" key="11">
    <source>
        <dbReference type="ARBA" id="ARBA00023303"/>
    </source>
</evidence>
<dbReference type="FunFam" id="1.10.287.70:FF:000090">
    <property type="entry name" value="two pore potassium channel protein sup-9"/>
    <property type="match status" value="1"/>
</dbReference>
<dbReference type="GO" id="GO:0030322">
    <property type="term" value="P:stabilization of membrane potential"/>
    <property type="evidence" value="ECO:0007669"/>
    <property type="project" value="TreeGrafter"/>
</dbReference>
<dbReference type="KEGG" id="hazt:108671826"/>
<evidence type="ECO:0000256" key="14">
    <source>
        <dbReference type="SAM" id="Phobius"/>
    </source>
</evidence>
<reference evidence="17" key="1">
    <citation type="submission" date="2025-08" db="UniProtKB">
        <authorList>
            <consortium name="RefSeq"/>
        </authorList>
    </citation>
    <scope>IDENTIFICATION</scope>
    <source>
        <tissue evidence="17">Whole organism</tissue>
    </source>
</reference>
<dbReference type="AlphaFoldDB" id="A0A8B7NP46"/>
<evidence type="ECO:0000313" key="17">
    <source>
        <dbReference type="RefSeq" id="XP_018014906.1"/>
    </source>
</evidence>
<evidence type="ECO:0000256" key="3">
    <source>
        <dbReference type="ARBA" id="ARBA00022448"/>
    </source>
</evidence>
<keyword evidence="9 12" id="KW-0406">Ion transport</keyword>
<evidence type="ECO:0000256" key="10">
    <source>
        <dbReference type="ARBA" id="ARBA00023136"/>
    </source>
</evidence>